<evidence type="ECO:0000313" key="1">
    <source>
        <dbReference type="EMBL" id="GIY05598.1"/>
    </source>
</evidence>
<name>A0AAV4QE22_9ARAC</name>
<accession>A0AAV4QE22</accession>
<proteinExistence type="predicted"/>
<sequence>MQFHSCRSHATLTFFTTKGSARSVAYVSLLSIWYLGIEVDGKLPWLIILKAQSPNIQETESVEKTHRNNLGATEDVLVTTYKSYVRPVLEYNSEAYNTAGDNTKNKLNIVQNNAVRLISGAAKSTPITAL</sequence>
<reference evidence="1 2" key="1">
    <citation type="submission" date="2021-06" db="EMBL/GenBank/DDBJ databases">
        <title>Caerostris darwini draft genome.</title>
        <authorList>
            <person name="Kono N."/>
            <person name="Arakawa K."/>
        </authorList>
    </citation>
    <scope>NUCLEOTIDE SEQUENCE [LARGE SCALE GENOMIC DNA]</scope>
</reference>
<evidence type="ECO:0000313" key="2">
    <source>
        <dbReference type="Proteomes" id="UP001054837"/>
    </source>
</evidence>
<protein>
    <submittedName>
        <fullName evidence="1">Uncharacterized protein</fullName>
    </submittedName>
</protein>
<comment type="caution">
    <text evidence="1">The sequence shown here is derived from an EMBL/GenBank/DDBJ whole genome shotgun (WGS) entry which is preliminary data.</text>
</comment>
<gene>
    <name evidence="1" type="ORF">CDAR_90921</name>
</gene>
<dbReference type="AlphaFoldDB" id="A0AAV4QE22"/>
<keyword evidence="2" id="KW-1185">Reference proteome</keyword>
<dbReference type="EMBL" id="BPLQ01004108">
    <property type="protein sequence ID" value="GIY05598.1"/>
    <property type="molecule type" value="Genomic_DNA"/>
</dbReference>
<organism evidence="1 2">
    <name type="scientific">Caerostris darwini</name>
    <dbReference type="NCBI Taxonomy" id="1538125"/>
    <lineage>
        <taxon>Eukaryota</taxon>
        <taxon>Metazoa</taxon>
        <taxon>Ecdysozoa</taxon>
        <taxon>Arthropoda</taxon>
        <taxon>Chelicerata</taxon>
        <taxon>Arachnida</taxon>
        <taxon>Araneae</taxon>
        <taxon>Araneomorphae</taxon>
        <taxon>Entelegynae</taxon>
        <taxon>Araneoidea</taxon>
        <taxon>Araneidae</taxon>
        <taxon>Caerostris</taxon>
    </lineage>
</organism>
<dbReference type="Proteomes" id="UP001054837">
    <property type="component" value="Unassembled WGS sequence"/>
</dbReference>